<dbReference type="Gene3D" id="3.40.50.720">
    <property type="entry name" value="NAD(P)-binding Rossmann-like Domain"/>
    <property type="match status" value="1"/>
</dbReference>
<dbReference type="GO" id="GO:0016616">
    <property type="term" value="F:oxidoreductase activity, acting on the CH-OH group of donors, NAD or NADP as acceptor"/>
    <property type="evidence" value="ECO:0007669"/>
    <property type="project" value="UniProtKB-ARBA"/>
</dbReference>
<dbReference type="SMART" id="SM00822">
    <property type="entry name" value="PKS_KR"/>
    <property type="match status" value="1"/>
</dbReference>
<dbReference type="EMBL" id="SACR01000004">
    <property type="protein sequence ID" value="RVU45046.1"/>
    <property type="molecule type" value="Genomic_DNA"/>
</dbReference>
<dbReference type="SUPFAM" id="SSF51735">
    <property type="entry name" value="NAD(P)-binding Rossmann-fold domains"/>
    <property type="match status" value="1"/>
</dbReference>
<dbReference type="PANTHER" id="PTHR42760:SF96">
    <property type="entry name" value="3-OXOACYL-[ACYL-CARRIER-PROTEIN] REDUCTASE FABG"/>
    <property type="match status" value="1"/>
</dbReference>
<sequence length="258" mass="27278">MNEASVPQTVPRPVLFVTGGSRGIGRALVLAAAQAGWDVGFTYVSQAQAAEDVLQQAAQQAPQARVKAWQLDVCDPAAVDRVADEVLAHFDGVNAVVPNAGVSVNGLAYSLSDSDWRRVIDTNLSGPFYVCRAFLPELVSRRKGRILLVSSIIADGASGQAAYAASKAGLLGLARSLAKEYGPKGITTNVVAPAYFETDMTRDTMSAGLVDYANRFCPLRRLGELDELAATMLFLLSDAAGYINGETVRVSGGLDWAP</sequence>
<dbReference type="PRINTS" id="PR00081">
    <property type="entry name" value="GDHRDH"/>
</dbReference>
<accession>A0A437RE61</accession>
<feature type="domain" description="Ketoreductase" evidence="3">
    <location>
        <begin position="13"/>
        <end position="194"/>
    </location>
</feature>
<dbReference type="PANTHER" id="PTHR42760">
    <property type="entry name" value="SHORT-CHAIN DEHYDROGENASES/REDUCTASES FAMILY MEMBER"/>
    <property type="match status" value="1"/>
</dbReference>
<gene>
    <name evidence="4" type="ORF">EOE66_12855</name>
</gene>
<keyword evidence="2" id="KW-0560">Oxidoreductase</keyword>
<evidence type="ECO:0000256" key="2">
    <source>
        <dbReference type="ARBA" id="ARBA00023002"/>
    </source>
</evidence>
<dbReference type="OrthoDB" id="20590at2"/>
<evidence type="ECO:0000313" key="5">
    <source>
        <dbReference type="Proteomes" id="UP000285575"/>
    </source>
</evidence>
<dbReference type="InterPro" id="IPR036291">
    <property type="entry name" value="NAD(P)-bd_dom_sf"/>
</dbReference>
<dbReference type="PRINTS" id="PR00080">
    <property type="entry name" value="SDRFAMILY"/>
</dbReference>
<keyword evidence="5" id="KW-1185">Reference proteome</keyword>
<dbReference type="FunFam" id="3.40.50.720:FF:000173">
    <property type="entry name" value="3-oxoacyl-[acyl-carrier protein] reductase"/>
    <property type="match status" value="1"/>
</dbReference>
<comment type="caution">
    <text evidence="4">The sequence shown here is derived from an EMBL/GenBank/DDBJ whole genome shotgun (WGS) entry which is preliminary data.</text>
</comment>
<evidence type="ECO:0000259" key="3">
    <source>
        <dbReference type="SMART" id="SM00822"/>
    </source>
</evidence>
<dbReference type="AlphaFoldDB" id="A0A437RE61"/>
<dbReference type="Pfam" id="PF13561">
    <property type="entry name" value="adh_short_C2"/>
    <property type="match status" value="1"/>
</dbReference>
<dbReference type="Proteomes" id="UP000285575">
    <property type="component" value="Unassembled WGS sequence"/>
</dbReference>
<dbReference type="GO" id="GO:0030497">
    <property type="term" value="P:fatty acid elongation"/>
    <property type="evidence" value="ECO:0007669"/>
    <property type="project" value="TreeGrafter"/>
</dbReference>
<evidence type="ECO:0000256" key="1">
    <source>
        <dbReference type="ARBA" id="ARBA00006484"/>
    </source>
</evidence>
<dbReference type="InterPro" id="IPR020904">
    <property type="entry name" value="Sc_DH/Rdtase_CS"/>
</dbReference>
<evidence type="ECO:0000313" key="4">
    <source>
        <dbReference type="EMBL" id="RVU45046.1"/>
    </source>
</evidence>
<proteinExistence type="inferred from homology"/>
<dbReference type="InterPro" id="IPR057326">
    <property type="entry name" value="KR_dom"/>
</dbReference>
<dbReference type="PROSITE" id="PS00061">
    <property type="entry name" value="ADH_SHORT"/>
    <property type="match status" value="1"/>
</dbReference>
<name>A0A437RE61_9BURK</name>
<reference evidence="4 5" key="1">
    <citation type="submission" date="2019-01" db="EMBL/GenBank/DDBJ databases">
        <authorList>
            <person name="Chen W.-M."/>
        </authorList>
    </citation>
    <scope>NUCLEOTIDE SEQUENCE [LARGE SCALE GENOMIC DNA]</scope>
    <source>
        <strain evidence="4 5">KYPY4</strain>
    </source>
</reference>
<comment type="similarity">
    <text evidence="1">Belongs to the short-chain dehydrogenases/reductases (SDR) family.</text>
</comment>
<dbReference type="InterPro" id="IPR002347">
    <property type="entry name" value="SDR_fam"/>
</dbReference>
<protein>
    <submittedName>
        <fullName evidence="4">SDR family oxidoreductase</fullName>
    </submittedName>
</protein>
<dbReference type="RefSeq" id="WP_128229110.1">
    <property type="nucleotide sequence ID" value="NZ_SACR01000004.1"/>
</dbReference>
<organism evidence="4 5">
    <name type="scientific">Rubrivivax rivuli</name>
    <dbReference type="NCBI Taxonomy" id="1862385"/>
    <lineage>
        <taxon>Bacteria</taxon>
        <taxon>Pseudomonadati</taxon>
        <taxon>Pseudomonadota</taxon>
        <taxon>Betaproteobacteria</taxon>
        <taxon>Burkholderiales</taxon>
        <taxon>Sphaerotilaceae</taxon>
        <taxon>Rubrivivax</taxon>
    </lineage>
</organism>